<feature type="transmembrane region" description="Helical" evidence="1">
    <location>
        <begin position="12"/>
        <end position="31"/>
    </location>
</feature>
<dbReference type="SUPFAM" id="SSF81490">
    <property type="entry name" value="Photosystem II reaction centre subunit H, transmembrane region"/>
    <property type="match status" value="1"/>
</dbReference>
<dbReference type="EMBL" id="OY288114">
    <property type="protein sequence ID" value="CAJ0848786.1"/>
    <property type="molecule type" value="Genomic_DNA"/>
</dbReference>
<dbReference type="Pfam" id="PF05239">
    <property type="entry name" value="PRC"/>
    <property type="match status" value="1"/>
</dbReference>
<accession>A0AA48LWS6</accession>
<name>A0AA48LWS6_9ZZZZ</name>
<evidence type="ECO:0000259" key="2">
    <source>
        <dbReference type="Pfam" id="PF03967"/>
    </source>
</evidence>
<sequence length="254" mass="27871">MIRGAITSHIDVAQVVLYAFWIFFAGLIFYLRREDRREGYPLESEDRGVADRGFLLIPDPKTFIRSDGSVVVAPDFIRDTRTPNATKVDLWPGAPLTPNGDPMLAEVGPGAYALRKDVTEKMHDGRDLLAPLRIASNFAVASEGPDPIGMEVVAADRDVVGTIADVWVDRSESMLRYYEVALESGAKVLLPVAFANVDATKRRVKVDAILGDQFANVPSTRDPDKVTLLEEEKIAAYYAAGTLYATPGRTESLL</sequence>
<dbReference type="SUPFAM" id="SSF50346">
    <property type="entry name" value="PRC-barrel domain"/>
    <property type="match status" value="1"/>
</dbReference>
<feature type="domain" description="PRC-barrel" evidence="3">
    <location>
        <begin position="144"/>
        <end position="210"/>
    </location>
</feature>
<dbReference type="Pfam" id="PF03967">
    <property type="entry name" value="PRCH"/>
    <property type="match status" value="1"/>
</dbReference>
<dbReference type="InterPro" id="IPR011033">
    <property type="entry name" value="PRC_barrel-like_sf"/>
</dbReference>
<dbReference type="Gene3D" id="4.10.540.10">
    <property type="entry name" value="Photosynthetic reaction centre, H subunit, N-terminal domain"/>
    <property type="match status" value="1"/>
</dbReference>
<dbReference type="InterPro" id="IPR037097">
    <property type="entry name" value="Photo_RC_H_N_sf"/>
</dbReference>
<dbReference type="GO" id="GO:0030077">
    <property type="term" value="C:plasma membrane light-harvesting complex"/>
    <property type="evidence" value="ECO:0007669"/>
    <property type="project" value="InterPro"/>
</dbReference>
<dbReference type="InterPro" id="IPR014747">
    <property type="entry name" value="Bac_photo_RC_H_C"/>
</dbReference>
<dbReference type="NCBIfam" id="TIGR01150">
    <property type="entry name" value="puhA"/>
    <property type="match status" value="1"/>
</dbReference>
<organism evidence="4">
    <name type="scientific">freshwater sediment metagenome</name>
    <dbReference type="NCBI Taxonomy" id="556182"/>
    <lineage>
        <taxon>unclassified sequences</taxon>
        <taxon>metagenomes</taxon>
        <taxon>ecological metagenomes</taxon>
    </lineage>
</organism>
<dbReference type="InterPro" id="IPR015810">
    <property type="entry name" value="Photo_RC_H_N"/>
</dbReference>
<evidence type="ECO:0000313" key="4">
    <source>
        <dbReference type="EMBL" id="CAJ0848786.1"/>
    </source>
</evidence>
<protein>
    <submittedName>
        <fullName evidence="4">Photosynthetic reaction center H subunit</fullName>
    </submittedName>
</protein>
<proteinExistence type="predicted"/>
<gene>
    <name evidence="4" type="primary">puhA</name>
    <name evidence="4" type="ORF">AMST5_00028</name>
</gene>
<keyword evidence="1" id="KW-1133">Transmembrane helix</keyword>
<dbReference type="GO" id="GO:0019684">
    <property type="term" value="P:photosynthesis, light reaction"/>
    <property type="evidence" value="ECO:0007669"/>
    <property type="project" value="InterPro"/>
</dbReference>
<dbReference type="Gene3D" id="3.90.50.10">
    <property type="entry name" value="Photosynthetic Reaction Center, subunit H, domain 2"/>
    <property type="match status" value="1"/>
</dbReference>
<evidence type="ECO:0000259" key="3">
    <source>
        <dbReference type="Pfam" id="PF05239"/>
    </source>
</evidence>
<keyword evidence="1" id="KW-0472">Membrane</keyword>
<keyword evidence="1" id="KW-0812">Transmembrane</keyword>
<dbReference type="InterPro" id="IPR005652">
    <property type="entry name" value="Photo_RC_H"/>
</dbReference>
<dbReference type="InterPro" id="IPR027275">
    <property type="entry name" value="PRC-brl_dom"/>
</dbReference>
<reference evidence="4" key="1">
    <citation type="submission" date="2023-07" db="EMBL/GenBank/DDBJ databases">
        <authorList>
            <person name="Pelsma A.J. K."/>
        </authorList>
    </citation>
    <scope>NUCLEOTIDE SEQUENCE</scope>
</reference>
<feature type="domain" description="Photosynthetic reaction centre H subunit N-terminal" evidence="2">
    <location>
        <begin position="5"/>
        <end position="134"/>
    </location>
</feature>
<dbReference type="AlphaFoldDB" id="A0AA48LWS6"/>
<evidence type="ECO:0000256" key="1">
    <source>
        <dbReference type="SAM" id="Phobius"/>
    </source>
</evidence>